<dbReference type="PANTHER" id="PTHR42852:SF13">
    <property type="entry name" value="PROTEIN DIPZ"/>
    <property type="match status" value="1"/>
</dbReference>
<evidence type="ECO:0000313" key="4">
    <source>
        <dbReference type="Proteomes" id="UP000078596"/>
    </source>
</evidence>
<dbReference type="Gene3D" id="3.40.30.10">
    <property type="entry name" value="Glutaredoxin"/>
    <property type="match status" value="1"/>
</dbReference>
<feature type="chain" id="PRO_5008250381" description="Thioredoxin domain-containing protein" evidence="1">
    <location>
        <begin position="21"/>
        <end position="439"/>
    </location>
</feature>
<dbReference type="GO" id="GO:0016491">
    <property type="term" value="F:oxidoreductase activity"/>
    <property type="evidence" value="ECO:0007669"/>
    <property type="project" value="InterPro"/>
</dbReference>
<reference evidence="3 4" key="1">
    <citation type="submission" date="2016-06" db="EMBL/GenBank/DDBJ databases">
        <title>Insight into the functional genes involving in sulfur oxidation in Pearl River water.</title>
        <authorList>
            <person name="Luo J."/>
            <person name="Tan X."/>
            <person name="Lin W."/>
        </authorList>
    </citation>
    <scope>NUCLEOTIDE SEQUENCE [LARGE SCALE GENOMIC DNA]</scope>
    <source>
        <strain evidence="3 4">LS2</strain>
    </source>
</reference>
<gene>
    <name evidence="3" type="ORF">A9404_06605</name>
</gene>
<dbReference type="InterPro" id="IPR013766">
    <property type="entry name" value="Thioredoxin_domain"/>
</dbReference>
<dbReference type="Pfam" id="PF00578">
    <property type="entry name" value="AhpC-TSA"/>
    <property type="match status" value="1"/>
</dbReference>
<dbReference type="Proteomes" id="UP000078596">
    <property type="component" value="Chromosome"/>
</dbReference>
<evidence type="ECO:0000259" key="2">
    <source>
        <dbReference type="PROSITE" id="PS51352"/>
    </source>
</evidence>
<dbReference type="RefSeq" id="WP_066099460.1">
    <property type="nucleotide sequence ID" value="NZ_CP016027.1"/>
</dbReference>
<dbReference type="InterPro" id="IPR000866">
    <property type="entry name" value="AhpC/TSA"/>
</dbReference>
<accession>A0A191ZGW6</accession>
<sequence>MIKKILVAVALILVAFRAEAGFTLPYGTQGNELDVTVIGEKNTQGPLVLWFSNQYGETIGEVALAHALARRGATVWMVDLLNSLLLPRSNNSVRDLNGHGVRALIEAGVKTGRPVALFGLDRMAVPILRGLRLWQSEAKDVHAVTGAILLFPNLYRGTPVAGQEPSFLGIVSATNMPVMVLEPQYGVNRNRLGSLLDTLQAAGSPTYGWIIPDVRDYFPLHLKTPQNDTLKNLSGLMKPQEARAMQELPDQMLRSIKMLADAPHPNGVLPVDEALEKPIEQQFGLIKVAPKKAPNFALPDLSGQVRRLDGGSAADHSAVTIVNFWATWCPHCIEEIPSLNDLSKQYPPNKLRVLSINFKESHDHVADFMKKFDVSFPVLIDRQGDVAAQWGAFAFPSSFIVDNQGRIRYSVNAAIDWTTPKVKAIIDQLIQEEASGKSP</sequence>
<dbReference type="AlphaFoldDB" id="A0A191ZGW6"/>
<organism evidence="3 4">
    <name type="scientific">Halothiobacillus diazotrophicus</name>
    <dbReference type="NCBI Taxonomy" id="1860122"/>
    <lineage>
        <taxon>Bacteria</taxon>
        <taxon>Pseudomonadati</taxon>
        <taxon>Pseudomonadota</taxon>
        <taxon>Gammaproteobacteria</taxon>
        <taxon>Chromatiales</taxon>
        <taxon>Halothiobacillaceae</taxon>
        <taxon>Halothiobacillus</taxon>
    </lineage>
</organism>
<proteinExistence type="predicted"/>
<dbReference type="CDD" id="cd02966">
    <property type="entry name" value="TlpA_like_family"/>
    <property type="match status" value="1"/>
</dbReference>
<feature type="signal peptide" evidence="1">
    <location>
        <begin position="1"/>
        <end position="20"/>
    </location>
</feature>
<dbReference type="InterPro" id="IPR036249">
    <property type="entry name" value="Thioredoxin-like_sf"/>
</dbReference>
<dbReference type="PANTHER" id="PTHR42852">
    <property type="entry name" value="THIOL:DISULFIDE INTERCHANGE PROTEIN DSBE"/>
    <property type="match status" value="1"/>
</dbReference>
<dbReference type="STRING" id="1860122.A9404_06605"/>
<dbReference type="PROSITE" id="PS51352">
    <property type="entry name" value="THIOREDOXIN_2"/>
    <property type="match status" value="1"/>
</dbReference>
<name>A0A191ZGW6_9GAMM</name>
<protein>
    <recommendedName>
        <fullName evidence="2">Thioredoxin domain-containing protein</fullName>
    </recommendedName>
</protein>
<dbReference type="KEGG" id="haz:A9404_06605"/>
<dbReference type="GO" id="GO:0016209">
    <property type="term" value="F:antioxidant activity"/>
    <property type="evidence" value="ECO:0007669"/>
    <property type="project" value="InterPro"/>
</dbReference>
<dbReference type="EMBL" id="CP016027">
    <property type="protein sequence ID" value="ANJ67098.1"/>
    <property type="molecule type" value="Genomic_DNA"/>
</dbReference>
<dbReference type="SUPFAM" id="SSF52833">
    <property type="entry name" value="Thioredoxin-like"/>
    <property type="match status" value="1"/>
</dbReference>
<dbReference type="InterPro" id="IPR050553">
    <property type="entry name" value="Thioredoxin_ResA/DsbE_sf"/>
</dbReference>
<keyword evidence="1" id="KW-0732">Signal</keyword>
<evidence type="ECO:0000313" key="3">
    <source>
        <dbReference type="EMBL" id="ANJ67098.1"/>
    </source>
</evidence>
<evidence type="ECO:0000256" key="1">
    <source>
        <dbReference type="SAM" id="SignalP"/>
    </source>
</evidence>
<keyword evidence="4" id="KW-1185">Reference proteome</keyword>
<feature type="domain" description="Thioredoxin" evidence="2">
    <location>
        <begin position="287"/>
        <end position="431"/>
    </location>
</feature>